<accession>A0ABY5Z6Y1</accession>
<evidence type="ECO:0000256" key="1">
    <source>
        <dbReference type="SAM" id="Phobius"/>
    </source>
</evidence>
<reference evidence="2" key="1">
    <citation type="submission" date="2021-04" db="EMBL/GenBank/DDBJ databases">
        <title>Biosynthetic gene clusters of Dactylosporangioum roseum.</title>
        <authorList>
            <person name="Hartkoorn R.C."/>
            <person name="Beaudoing E."/>
            <person name="Hot D."/>
            <person name="Moureu S."/>
        </authorList>
    </citation>
    <scope>NUCLEOTIDE SEQUENCE</scope>
    <source>
        <strain evidence="2">NRRL B-16295</strain>
    </source>
</reference>
<evidence type="ECO:0000313" key="2">
    <source>
        <dbReference type="EMBL" id="UWZ37809.1"/>
    </source>
</evidence>
<keyword evidence="3" id="KW-1185">Reference proteome</keyword>
<feature type="transmembrane region" description="Helical" evidence="1">
    <location>
        <begin position="55"/>
        <end position="77"/>
    </location>
</feature>
<sequence>MTQPARRAGGIPPFAAALNVLAGVWAILGVVIGLSPWPAADNGYTKIPAEAKAPAITAMFVGGLAATVALAGAAVVAQLAKREAGES</sequence>
<evidence type="ECO:0000313" key="3">
    <source>
        <dbReference type="Proteomes" id="UP001058271"/>
    </source>
</evidence>
<dbReference type="RefSeq" id="WP_260727172.1">
    <property type="nucleotide sequence ID" value="NZ_BAAABS010000033.1"/>
</dbReference>
<keyword evidence="1" id="KW-0812">Transmembrane</keyword>
<proteinExistence type="predicted"/>
<gene>
    <name evidence="2" type="ORF">Drose_05925</name>
</gene>
<organism evidence="2 3">
    <name type="scientific">Dactylosporangium roseum</name>
    <dbReference type="NCBI Taxonomy" id="47989"/>
    <lineage>
        <taxon>Bacteria</taxon>
        <taxon>Bacillati</taxon>
        <taxon>Actinomycetota</taxon>
        <taxon>Actinomycetes</taxon>
        <taxon>Micromonosporales</taxon>
        <taxon>Micromonosporaceae</taxon>
        <taxon>Dactylosporangium</taxon>
    </lineage>
</organism>
<dbReference type="EMBL" id="CP073721">
    <property type="protein sequence ID" value="UWZ37809.1"/>
    <property type="molecule type" value="Genomic_DNA"/>
</dbReference>
<keyword evidence="1" id="KW-0472">Membrane</keyword>
<protein>
    <submittedName>
        <fullName evidence="2">Uncharacterized protein</fullName>
    </submittedName>
</protein>
<dbReference type="Proteomes" id="UP001058271">
    <property type="component" value="Chromosome"/>
</dbReference>
<feature type="transmembrane region" description="Helical" evidence="1">
    <location>
        <begin position="12"/>
        <end position="35"/>
    </location>
</feature>
<name>A0ABY5Z6Y1_9ACTN</name>
<keyword evidence="1" id="KW-1133">Transmembrane helix</keyword>